<dbReference type="STRING" id="435880.SAMN04487988_101320"/>
<dbReference type="RefSeq" id="WP_092788490.1">
    <property type="nucleotide sequence ID" value="NZ_FOPC01000001.1"/>
</dbReference>
<name>A0A1I2P2D2_9BACT</name>
<evidence type="ECO:0000313" key="3">
    <source>
        <dbReference type="Proteomes" id="UP000199642"/>
    </source>
</evidence>
<protein>
    <submittedName>
        <fullName evidence="2">Uncharacterized protein</fullName>
    </submittedName>
</protein>
<keyword evidence="1" id="KW-0812">Transmembrane</keyword>
<feature type="transmembrane region" description="Helical" evidence="1">
    <location>
        <begin position="96"/>
        <end position="113"/>
    </location>
</feature>
<dbReference type="EMBL" id="FOPC01000001">
    <property type="protein sequence ID" value="SFG07611.1"/>
    <property type="molecule type" value="Genomic_DNA"/>
</dbReference>
<dbReference type="AlphaFoldDB" id="A0A1I2P2D2"/>
<evidence type="ECO:0000313" key="2">
    <source>
        <dbReference type="EMBL" id="SFG07611.1"/>
    </source>
</evidence>
<feature type="transmembrane region" description="Helical" evidence="1">
    <location>
        <begin position="47"/>
        <end position="68"/>
    </location>
</feature>
<feature type="transmembrane region" description="Helical" evidence="1">
    <location>
        <begin position="119"/>
        <end position="137"/>
    </location>
</feature>
<keyword evidence="3" id="KW-1185">Reference proteome</keyword>
<proteinExistence type="predicted"/>
<dbReference type="Proteomes" id="UP000199642">
    <property type="component" value="Unassembled WGS sequence"/>
</dbReference>
<reference evidence="3" key="1">
    <citation type="submission" date="2016-10" db="EMBL/GenBank/DDBJ databases">
        <authorList>
            <person name="Varghese N."/>
            <person name="Submissions S."/>
        </authorList>
    </citation>
    <scope>NUCLEOTIDE SEQUENCE [LARGE SCALE GENOMIC DNA]</scope>
    <source>
        <strain evidence="3">DSM 19315</strain>
    </source>
</reference>
<gene>
    <name evidence="2" type="ORF">SAMN04487988_101320</name>
</gene>
<dbReference type="OrthoDB" id="839615at2"/>
<keyword evidence="1" id="KW-0472">Membrane</keyword>
<keyword evidence="1" id="KW-1133">Transmembrane helix</keyword>
<organism evidence="2 3">
    <name type="scientific">Algoriphagus hitonicola</name>
    <dbReference type="NCBI Taxonomy" id="435880"/>
    <lineage>
        <taxon>Bacteria</taxon>
        <taxon>Pseudomonadati</taxon>
        <taxon>Bacteroidota</taxon>
        <taxon>Cytophagia</taxon>
        <taxon>Cytophagales</taxon>
        <taxon>Cyclobacteriaceae</taxon>
        <taxon>Algoriphagus</taxon>
    </lineage>
</organism>
<accession>A0A1I2P2D2</accession>
<sequence>MTNEELKKSYHKLEQLVLILMILALPIFGMVYLYFISGNLNWNLPQLPGFVNGLLVGFSIGLLVAQYVKFHQDVKAGKGSPDLMEKVSVYIHSTRIRFYFLFLTSLICAIGLLFFKSEIYVVLFAVALVFFSLAKPTPDRIKRLFRLNKEDAEFVRLISRPD</sequence>
<evidence type="ECO:0000256" key="1">
    <source>
        <dbReference type="SAM" id="Phobius"/>
    </source>
</evidence>
<feature type="transmembrane region" description="Helical" evidence="1">
    <location>
        <begin position="16"/>
        <end position="35"/>
    </location>
</feature>